<sequence>MSFLPEFSIAYPFVNGNGRHSRIFTDIVRIYLLEEKPIKWAYAKLEDVTEERSSYISGLRKADSGDFSEFIKYLQNLGN</sequence>
<dbReference type="EMBL" id="BSPQ01000001">
    <property type="protein sequence ID" value="GLS89010.1"/>
    <property type="molecule type" value="Genomic_DNA"/>
</dbReference>
<dbReference type="SUPFAM" id="SSF140931">
    <property type="entry name" value="Fic-like"/>
    <property type="match status" value="1"/>
</dbReference>
<feature type="domain" description="Fido" evidence="1">
    <location>
        <begin position="1"/>
        <end position="76"/>
    </location>
</feature>
<evidence type="ECO:0000313" key="3">
    <source>
        <dbReference type="Proteomes" id="UP001157353"/>
    </source>
</evidence>
<protein>
    <recommendedName>
        <fullName evidence="1">Fido domain-containing protein</fullName>
    </recommendedName>
</protein>
<comment type="caution">
    <text evidence="2">The sequence shown here is derived from an EMBL/GenBank/DDBJ whole genome shotgun (WGS) entry which is preliminary data.</text>
</comment>
<gene>
    <name evidence="2" type="ORF">GCM10007916_00770</name>
</gene>
<evidence type="ECO:0000313" key="2">
    <source>
        <dbReference type="EMBL" id="GLS89010.1"/>
    </source>
</evidence>
<organism evidence="2 3">
    <name type="scientific">Psychromonas marina</name>
    <dbReference type="NCBI Taxonomy" id="88364"/>
    <lineage>
        <taxon>Bacteria</taxon>
        <taxon>Pseudomonadati</taxon>
        <taxon>Pseudomonadota</taxon>
        <taxon>Gammaproteobacteria</taxon>
        <taxon>Alteromonadales</taxon>
        <taxon>Psychromonadaceae</taxon>
        <taxon>Psychromonas</taxon>
    </lineage>
</organism>
<evidence type="ECO:0000259" key="1">
    <source>
        <dbReference type="PROSITE" id="PS51459"/>
    </source>
</evidence>
<dbReference type="Proteomes" id="UP001157353">
    <property type="component" value="Unassembled WGS sequence"/>
</dbReference>
<keyword evidence="3" id="KW-1185">Reference proteome</keyword>
<accession>A0ABQ6DVK3</accession>
<name>A0ABQ6DVK3_9GAMM</name>
<reference evidence="3" key="1">
    <citation type="journal article" date="2019" name="Int. J. Syst. Evol. Microbiol.">
        <title>The Global Catalogue of Microorganisms (GCM) 10K type strain sequencing project: providing services to taxonomists for standard genome sequencing and annotation.</title>
        <authorList>
            <consortium name="The Broad Institute Genomics Platform"/>
            <consortium name="The Broad Institute Genome Sequencing Center for Infectious Disease"/>
            <person name="Wu L."/>
            <person name="Ma J."/>
        </authorList>
    </citation>
    <scope>NUCLEOTIDE SEQUENCE [LARGE SCALE GENOMIC DNA]</scope>
    <source>
        <strain evidence="3">NBRC 103166</strain>
    </source>
</reference>
<dbReference type="InterPro" id="IPR003812">
    <property type="entry name" value="Fido"/>
</dbReference>
<dbReference type="Gene3D" id="1.10.3290.10">
    <property type="entry name" value="Fido-like domain"/>
    <property type="match status" value="1"/>
</dbReference>
<proteinExistence type="predicted"/>
<dbReference type="RefSeq" id="WP_284202135.1">
    <property type="nucleotide sequence ID" value="NZ_BSPQ01000001.1"/>
</dbReference>
<dbReference type="InterPro" id="IPR036597">
    <property type="entry name" value="Fido-like_dom_sf"/>
</dbReference>
<dbReference type="PROSITE" id="PS51459">
    <property type="entry name" value="FIDO"/>
    <property type="match status" value="1"/>
</dbReference>